<accession>A0A2N8KV77</accession>
<dbReference type="CDD" id="cd06225">
    <property type="entry name" value="HAMP"/>
    <property type="match status" value="1"/>
</dbReference>
<organism evidence="8 9">
    <name type="scientific">Kinneretia aquatilis</name>
    <dbReference type="NCBI Taxonomy" id="2070761"/>
    <lineage>
        <taxon>Bacteria</taxon>
        <taxon>Pseudomonadati</taxon>
        <taxon>Pseudomonadota</taxon>
        <taxon>Betaproteobacteria</taxon>
        <taxon>Burkholderiales</taxon>
        <taxon>Sphaerotilaceae</taxon>
        <taxon>Roseateles</taxon>
    </lineage>
</organism>
<proteinExistence type="inferred from homology"/>
<dbReference type="PANTHER" id="PTHR43531:SF14">
    <property type="entry name" value="METHYL-ACCEPTING CHEMOTAXIS PROTEIN I-RELATED"/>
    <property type="match status" value="1"/>
</dbReference>
<dbReference type="PROSITE" id="PS50111">
    <property type="entry name" value="CHEMOTAXIS_TRANSDUC_2"/>
    <property type="match status" value="1"/>
</dbReference>
<dbReference type="GO" id="GO:0004888">
    <property type="term" value="F:transmembrane signaling receptor activity"/>
    <property type="evidence" value="ECO:0007669"/>
    <property type="project" value="TreeGrafter"/>
</dbReference>
<evidence type="ECO:0000313" key="8">
    <source>
        <dbReference type="EMBL" id="PND37369.1"/>
    </source>
</evidence>
<name>A0A2N8KV77_9BURK</name>
<dbReference type="Gene3D" id="1.10.287.950">
    <property type="entry name" value="Methyl-accepting chemotaxis protein"/>
    <property type="match status" value="1"/>
</dbReference>
<feature type="domain" description="HAMP" evidence="7">
    <location>
        <begin position="336"/>
        <end position="388"/>
    </location>
</feature>
<dbReference type="SMART" id="SM00283">
    <property type="entry name" value="MA"/>
    <property type="match status" value="1"/>
</dbReference>
<dbReference type="Proteomes" id="UP000235916">
    <property type="component" value="Unassembled WGS sequence"/>
</dbReference>
<feature type="compositionally biased region" description="Low complexity" evidence="5">
    <location>
        <begin position="706"/>
        <end position="723"/>
    </location>
</feature>
<dbReference type="GO" id="GO:0007165">
    <property type="term" value="P:signal transduction"/>
    <property type="evidence" value="ECO:0007669"/>
    <property type="project" value="UniProtKB-KW"/>
</dbReference>
<dbReference type="FunFam" id="1.10.287.950:FF:000001">
    <property type="entry name" value="Methyl-accepting chemotaxis sensory transducer"/>
    <property type="match status" value="1"/>
</dbReference>
<gene>
    <name evidence="8" type="ORF">C1O66_07385</name>
</gene>
<dbReference type="SUPFAM" id="SSF103190">
    <property type="entry name" value="Sensory domain-like"/>
    <property type="match status" value="1"/>
</dbReference>
<comment type="caution">
    <text evidence="8">The sequence shown here is derived from an EMBL/GenBank/DDBJ whole genome shotgun (WGS) entry which is preliminary data.</text>
</comment>
<evidence type="ECO:0000256" key="2">
    <source>
        <dbReference type="ARBA" id="ARBA00022481"/>
    </source>
</evidence>
<dbReference type="RefSeq" id="WP_102767288.1">
    <property type="nucleotide sequence ID" value="NZ_POSP01000003.1"/>
</dbReference>
<sequence>MASGVTSIARRVSLVGVIALAASLLTVSGAVSILLTQVAHDRVTSWVGDKTQSLVDSMTAMDDVAKTMVQQSYGTFRQEFGPVFQLDESTGDLRDWGPKLNGNTTQVDKFAGTTGGAASIFALKGDDFIRITSSLKNAAGERNTAPLGKSHPGYATLMQGKPFAGRVVLEGKVYMAYYDPIKSEAGKIIGLLAIALDMEGFQKAMDKMAADAKFFESGGTYAVAADADGKNARLVSHPTAKNKLASEVSPEFDKFMAALIASKDGVVEDAPDVLNGKGGSYFAVGRRNPQGGFWIIAQVSPSESMASHWATMVPFWIMLTLTTAGLGFGLFWMMRNWVSKPLSDLTEAISSIAQGDLSASVSSQRHDEIGLLIQQTEAMRGRLAETIGTVRQSSDSIGTASAEIASGNQDLSQRTEQTASNLQLAASSMAELTGTVKQTADSAMTANQLVSSAASAAAKGGQVVGQVVATMDEINTSSRKINDIIGVIDGIAFQTNILALNAAVEAARAGEQGRGFAVVASEVRSLAQRSAEAAKEIKTLIGASVERVEVGSRLVNEAGSSMTDIVSSVQRVQDIIGEITAAASEQSEGIGQVNQSVVQLDQMTQQNAALVEESAAAAESLRDQAQRLIEAVSVFRLAQGHHVASTAPSRRPAPQSSTANATGTTKAKPAASTSHRAANKTSTTAKARSKPTGGESTSPPAPAPAPSARSAPAPAPRASTPAAQEGDWESF</sequence>
<protein>
    <submittedName>
        <fullName evidence="8">Methyl-accepting chemotaxis protein</fullName>
    </submittedName>
</protein>
<dbReference type="AlphaFoldDB" id="A0A2N8KV77"/>
<keyword evidence="2" id="KW-0488">Methylation</keyword>
<dbReference type="InterPro" id="IPR003660">
    <property type="entry name" value="HAMP_dom"/>
</dbReference>
<feature type="region of interest" description="Disordered" evidence="5">
    <location>
        <begin position="643"/>
        <end position="731"/>
    </location>
</feature>
<dbReference type="SUPFAM" id="SSF58104">
    <property type="entry name" value="Methyl-accepting chemotaxis protein (MCP) signaling domain"/>
    <property type="match status" value="1"/>
</dbReference>
<reference evidence="8 9" key="1">
    <citation type="submission" date="2018-01" db="EMBL/GenBank/DDBJ databases">
        <title>Draft genome sequence of Paucibacter aquatile CR182 isolated from freshwater of the Nakdong River.</title>
        <authorList>
            <person name="Choi A."/>
            <person name="Chung E.J."/>
        </authorList>
    </citation>
    <scope>NUCLEOTIDE SEQUENCE [LARGE SCALE GENOMIC DNA]</scope>
    <source>
        <strain evidence="8 9">CR182</strain>
    </source>
</reference>
<feature type="compositionally biased region" description="Polar residues" evidence="5">
    <location>
        <begin position="654"/>
        <end position="686"/>
    </location>
</feature>
<dbReference type="OrthoDB" id="9763018at2"/>
<dbReference type="CDD" id="cd11386">
    <property type="entry name" value="MCP_signal"/>
    <property type="match status" value="1"/>
</dbReference>
<comment type="similarity">
    <text evidence="3">Belongs to the methyl-accepting chemotaxis (MCP) protein family.</text>
</comment>
<dbReference type="InterPro" id="IPR029151">
    <property type="entry name" value="Sensor-like_sf"/>
</dbReference>
<keyword evidence="4" id="KW-0807">Transducer</keyword>
<dbReference type="Pfam" id="PF00015">
    <property type="entry name" value="MCPsignal"/>
    <property type="match status" value="1"/>
</dbReference>
<dbReference type="InterPro" id="IPR051310">
    <property type="entry name" value="MCP_chemotaxis"/>
</dbReference>
<evidence type="ECO:0000256" key="3">
    <source>
        <dbReference type="ARBA" id="ARBA00029447"/>
    </source>
</evidence>
<dbReference type="GO" id="GO:0006935">
    <property type="term" value="P:chemotaxis"/>
    <property type="evidence" value="ECO:0007669"/>
    <property type="project" value="TreeGrafter"/>
</dbReference>
<evidence type="ECO:0000256" key="5">
    <source>
        <dbReference type="SAM" id="MobiDB-lite"/>
    </source>
</evidence>
<dbReference type="Gene3D" id="3.30.450.20">
    <property type="entry name" value="PAS domain"/>
    <property type="match status" value="1"/>
</dbReference>
<comment type="subcellular location">
    <subcellularLocation>
        <location evidence="1">Membrane</location>
    </subcellularLocation>
</comment>
<evidence type="ECO:0000259" key="7">
    <source>
        <dbReference type="PROSITE" id="PS50885"/>
    </source>
</evidence>
<dbReference type="PROSITE" id="PS50885">
    <property type="entry name" value="HAMP"/>
    <property type="match status" value="1"/>
</dbReference>
<evidence type="ECO:0000313" key="9">
    <source>
        <dbReference type="Proteomes" id="UP000235916"/>
    </source>
</evidence>
<dbReference type="InterPro" id="IPR033462">
    <property type="entry name" value="Cache_3-Cache_2"/>
</dbReference>
<dbReference type="InterPro" id="IPR004089">
    <property type="entry name" value="MCPsignal_dom"/>
</dbReference>
<feature type="domain" description="Methyl-accepting transducer" evidence="6">
    <location>
        <begin position="393"/>
        <end position="622"/>
    </location>
</feature>
<dbReference type="SMART" id="SM00304">
    <property type="entry name" value="HAMP"/>
    <property type="match status" value="1"/>
</dbReference>
<dbReference type="GO" id="GO:0005886">
    <property type="term" value="C:plasma membrane"/>
    <property type="evidence" value="ECO:0007669"/>
    <property type="project" value="TreeGrafter"/>
</dbReference>
<evidence type="ECO:0000256" key="1">
    <source>
        <dbReference type="ARBA" id="ARBA00004370"/>
    </source>
</evidence>
<dbReference type="PANTHER" id="PTHR43531">
    <property type="entry name" value="PROTEIN ICFG"/>
    <property type="match status" value="1"/>
</dbReference>
<dbReference type="Pfam" id="PF17201">
    <property type="entry name" value="Cache_3-Cache_2"/>
    <property type="match status" value="1"/>
</dbReference>
<keyword evidence="9" id="KW-1185">Reference proteome</keyword>
<evidence type="ECO:0000256" key="4">
    <source>
        <dbReference type="PROSITE-ProRule" id="PRU00284"/>
    </source>
</evidence>
<evidence type="ECO:0000259" key="6">
    <source>
        <dbReference type="PROSITE" id="PS50111"/>
    </source>
</evidence>
<dbReference type="EMBL" id="POSP01000003">
    <property type="protein sequence ID" value="PND37369.1"/>
    <property type="molecule type" value="Genomic_DNA"/>
</dbReference>
<dbReference type="Pfam" id="PF00672">
    <property type="entry name" value="HAMP"/>
    <property type="match status" value="1"/>
</dbReference>